<organism evidence="3 4">
    <name type="scientific">Geodia barretti</name>
    <name type="common">Barrett's horny sponge</name>
    <dbReference type="NCBI Taxonomy" id="519541"/>
    <lineage>
        <taxon>Eukaryota</taxon>
        <taxon>Metazoa</taxon>
        <taxon>Porifera</taxon>
        <taxon>Demospongiae</taxon>
        <taxon>Heteroscleromorpha</taxon>
        <taxon>Tetractinellida</taxon>
        <taxon>Astrophorina</taxon>
        <taxon>Geodiidae</taxon>
        <taxon>Geodia</taxon>
    </lineage>
</organism>
<dbReference type="EMBL" id="CASHTH010001309">
    <property type="protein sequence ID" value="CAI8013911.1"/>
    <property type="molecule type" value="Genomic_DNA"/>
</dbReference>
<sequence>MCYPTGAKQSLMYSWDLPLGEKVLLLLTNRLDPKVNGSGNFFLSEDSIRSGSGSVEGDSLAEETHKQQGEEEEEEEEEGKEEEEEGEEEGEEVAVGQEVTQYQGGTGEVDFSLPKKLRRLSDEVKKSVGRTSQKDKRRIKKRVYWISFMDSLQRVLLLTSSHSLVKSVSSQGGTTNKEPPHTELSLSLIGTGLSLVDDLRGQEVTYIGIPQSQKEWQIRVKKLWKALPHDVSDKLEKLHNSPSSQKTKGRRPIPDSVYEVDFTRMYLYVTKTGSKNRLRRSHFEGVYARVTLSEHLTSVSVRISHVQVDNQLPLTLQPIIMYPYPPPPSIASSCAPKPFIEGTLVIHKTEQSNVSQIQFLQVLVQEVGVNLDMSFLMALLGLFSNLSSNSTEAQIVGREVEYAKLPLRESKLQL</sequence>
<comment type="similarity">
    <text evidence="1">Belongs to the VPS13 family.</text>
</comment>
<dbReference type="AlphaFoldDB" id="A0AA35RPC0"/>
<feature type="region of interest" description="Disordered" evidence="2">
    <location>
        <begin position="38"/>
        <end position="107"/>
    </location>
</feature>
<evidence type="ECO:0000313" key="4">
    <source>
        <dbReference type="Proteomes" id="UP001174909"/>
    </source>
</evidence>
<feature type="compositionally biased region" description="Acidic residues" evidence="2">
    <location>
        <begin position="70"/>
        <end position="92"/>
    </location>
</feature>
<dbReference type="InterPro" id="IPR026847">
    <property type="entry name" value="VPS13"/>
</dbReference>
<dbReference type="Proteomes" id="UP001174909">
    <property type="component" value="Unassembled WGS sequence"/>
</dbReference>
<comment type="caution">
    <text evidence="3">The sequence shown here is derived from an EMBL/GenBank/DDBJ whole genome shotgun (WGS) entry which is preliminary data.</text>
</comment>
<dbReference type="GO" id="GO:0006623">
    <property type="term" value="P:protein targeting to vacuole"/>
    <property type="evidence" value="ECO:0007669"/>
    <property type="project" value="TreeGrafter"/>
</dbReference>
<name>A0AA35RPC0_GEOBA</name>
<dbReference type="PANTHER" id="PTHR16166">
    <property type="entry name" value="VACUOLAR PROTEIN SORTING-ASSOCIATED PROTEIN VPS13"/>
    <property type="match status" value="1"/>
</dbReference>
<accession>A0AA35RPC0</accession>
<reference evidence="3" key="1">
    <citation type="submission" date="2023-03" db="EMBL/GenBank/DDBJ databases">
        <authorList>
            <person name="Steffen K."/>
            <person name="Cardenas P."/>
        </authorList>
    </citation>
    <scope>NUCLEOTIDE SEQUENCE</scope>
</reference>
<dbReference type="PANTHER" id="PTHR16166:SF93">
    <property type="entry name" value="INTERMEMBRANE LIPID TRANSFER PROTEIN VPS13"/>
    <property type="match status" value="1"/>
</dbReference>
<evidence type="ECO:0000313" key="3">
    <source>
        <dbReference type="EMBL" id="CAI8013911.1"/>
    </source>
</evidence>
<proteinExistence type="inferred from homology"/>
<dbReference type="GO" id="GO:0045053">
    <property type="term" value="P:protein retention in Golgi apparatus"/>
    <property type="evidence" value="ECO:0007669"/>
    <property type="project" value="TreeGrafter"/>
</dbReference>
<keyword evidence="4" id="KW-1185">Reference proteome</keyword>
<gene>
    <name evidence="3" type="ORF">GBAR_LOCUS8757</name>
</gene>
<protein>
    <submittedName>
        <fullName evidence="3">Vacuolar protein sorting-associated protein 13A</fullName>
    </submittedName>
</protein>
<evidence type="ECO:0000256" key="1">
    <source>
        <dbReference type="ARBA" id="ARBA00006545"/>
    </source>
</evidence>
<evidence type="ECO:0000256" key="2">
    <source>
        <dbReference type="SAM" id="MobiDB-lite"/>
    </source>
</evidence>